<dbReference type="GO" id="GO:0005576">
    <property type="term" value="C:extracellular region"/>
    <property type="evidence" value="ECO:0007669"/>
    <property type="project" value="InterPro"/>
</dbReference>
<feature type="domain" description="Apple" evidence="3">
    <location>
        <begin position="95"/>
        <end position="169"/>
    </location>
</feature>
<dbReference type="PRINTS" id="PR00005">
    <property type="entry name" value="APPLEDOMAIN"/>
</dbReference>
<dbReference type="Ensembl" id="ENSFHET00000005996.1">
    <property type="protein sequence ID" value="ENSFHEP00000006150.1"/>
    <property type="gene ID" value="ENSFHEG00000007254.1"/>
</dbReference>
<organism evidence="4 5">
    <name type="scientific">Fundulus heteroclitus</name>
    <name type="common">Killifish</name>
    <name type="synonym">Mummichog</name>
    <dbReference type="NCBI Taxonomy" id="8078"/>
    <lineage>
        <taxon>Eukaryota</taxon>
        <taxon>Metazoa</taxon>
        <taxon>Chordata</taxon>
        <taxon>Craniata</taxon>
        <taxon>Vertebrata</taxon>
        <taxon>Euteleostomi</taxon>
        <taxon>Actinopterygii</taxon>
        <taxon>Neopterygii</taxon>
        <taxon>Teleostei</taxon>
        <taxon>Neoteleostei</taxon>
        <taxon>Acanthomorphata</taxon>
        <taxon>Ovalentaria</taxon>
        <taxon>Atherinomorphae</taxon>
        <taxon>Cyprinodontiformes</taxon>
        <taxon>Fundulidae</taxon>
        <taxon>Fundulus</taxon>
    </lineage>
</organism>
<keyword evidence="5" id="KW-1185">Reference proteome</keyword>
<keyword evidence="1" id="KW-0677">Repeat</keyword>
<dbReference type="SUPFAM" id="SSF57414">
    <property type="entry name" value="Hairpin loop containing domain-like"/>
    <property type="match status" value="1"/>
</dbReference>
<evidence type="ECO:0000256" key="1">
    <source>
        <dbReference type="ARBA" id="ARBA00022737"/>
    </source>
</evidence>
<dbReference type="GO" id="GO:0006508">
    <property type="term" value="P:proteolysis"/>
    <property type="evidence" value="ECO:0007669"/>
    <property type="project" value="InterPro"/>
</dbReference>
<dbReference type="Pfam" id="PF00024">
    <property type="entry name" value="PAN_1"/>
    <property type="match status" value="1"/>
</dbReference>
<accession>A0A3Q2P3A5</accession>
<dbReference type="Proteomes" id="UP000265000">
    <property type="component" value="Unplaced"/>
</dbReference>
<evidence type="ECO:0000313" key="5">
    <source>
        <dbReference type="Proteomes" id="UP000265000"/>
    </source>
</evidence>
<dbReference type="SMART" id="SM00223">
    <property type="entry name" value="APPLE"/>
    <property type="match status" value="3"/>
</dbReference>
<dbReference type="InterPro" id="IPR003609">
    <property type="entry name" value="Pan_app"/>
</dbReference>
<sequence length="366" mass="41506">FSLGCNSALLRDWDFPGSDVRVIFSPDAEHCQQLCTQESSCLFWAFIGPDSKNDNRHFHCFLKATSSGEPSRQVPKQGTTAGYSLKSCNPDSRPCLAGLYEDVDFPGADYRSLFTADQYECQRACTDNPGCQFFSFFSGAFNQLNVRSVVCGNCVFFFFPVNVSWRRFCSDHIIWCLCRYKCNLKFSWTVPRTPIVRALSDRISGFSQRMKPESSLTECKGTLFPNVNLPGHDIEVLAAASPEQCQVLCSDHPLCTYFTYVSNGFRCYLKNNEAEMVPRTENGATSGLPARSCQLDNGWTKVVYEGIDFPYSDIRFFPLDNFKSCEKSCTEDPNCQFYSYVTTRSNNTSFSFQIPSNFKTESWILF</sequence>
<dbReference type="AlphaFoldDB" id="A0A3Q2P3A5"/>
<evidence type="ECO:0000259" key="3">
    <source>
        <dbReference type="PROSITE" id="PS50948"/>
    </source>
</evidence>
<evidence type="ECO:0000313" key="4">
    <source>
        <dbReference type="Ensembl" id="ENSFHEP00000006150.1"/>
    </source>
</evidence>
<reference evidence="4" key="1">
    <citation type="submission" date="2025-08" db="UniProtKB">
        <authorList>
            <consortium name="Ensembl"/>
        </authorList>
    </citation>
    <scope>IDENTIFICATION</scope>
</reference>
<proteinExistence type="predicted"/>
<dbReference type="Gene3D" id="3.50.4.10">
    <property type="entry name" value="Hepatocyte Growth Factor"/>
    <property type="match status" value="4"/>
</dbReference>
<dbReference type="GeneTree" id="ENSGT00940000169449"/>
<dbReference type="PROSITE" id="PS50948">
    <property type="entry name" value="PAN"/>
    <property type="match status" value="3"/>
</dbReference>
<evidence type="ECO:0000256" key="2">
    <source>
        <dbReference type="ARBA" id="ARBA00023157"/>
    </source>
</evidence>
<dbReference type="PANTHER" id="PTHR33946">
    <property type="match status" value="1"/>
</dbReference>
<feature type="domain" description="Apple" evidence="3">
    <location>
        <begin position="5"/>
        <end position="88"/>
    </location>
</feature>
<feature type="domain" description="Apple" evidence="3">
    <location>
        <begin position="219"/>
        <end position="293"/>
    </location>
</feature>
<keyword evidence="2" id="KW-1015">Disulfide bond</keyword>
<reference evidence="4" key="2">
    <citation type="submission" date="2025-09" db="UniProtKB">
        <authorList>
            <consortium name="Ensembl"/>
        </authorList>
    </citation>
    <scope>IDENTIFICATION</scope>
</reference>
<dbReference type="PANTHER" id="PTHR33946:SF4">
    <property type="entry name" value="COAGULATION FACTOR XI"/>
    <property type="match status" value="1"/>
</dbReference>
<dbReference type="CDD" id="cd01100">
    <property type="entry name" value="APPLE_Factor_XI_like"/>
    <property type="match status" value="1"/>
</dbReference>
<dbReference type="InterPro" id="IPR000177">
    <property type="entry name" value="Apple"/>
</dbReference>
<name>A0A3Q2P3A5_FUNHE</name>
<protein>
    <submittedName>
        <fullName evidence="4">Coagulation factor XI-like</fullName>
    </submittedName>
</protein>
<dbReference type="Pfam" id="PF14295">
    <property type="entry name" value="PAN_4"/>
    <property type="match status" value="3"/>
</dbReference>
<dbReference type="STRING" id="8078.ENSFHEP00000006150"/>